<feature type="transmembrane region" description="Helical" evidence="7">
    <location>
        <begin position="262"/>
        <end position="280"/>
    </location>
</feature>
<feature type="transmembrane region" description="Helical" evidence="7">
    <location>
        <begin position="74"/>
        <end position="98"/>
    </location>
</feature>
<evidence type="ECO:0000256" key="3">
    <source>
        <dbReference type="ARBA" id="ARBA00022475"/>
    </source>
</evidence>
<dbReference type="InterPro" id="IPR018383">
    <property type="entry name" value="UPF0324_pro"/>
</dbReference>
<feature type="transmembrane region" description="Helical" evidence="7">
    <location>
        <begin position="104"/>
        <end position="126"/>
    </location>
</feature>
<evidence type="ECO:0000256" key="6">
    <source>
        <dbReference type="ARBA" id="ARBA00023136"/>
    </source>
</evidence>
<dbReference type="PANTHER" id="PTHR30106:SF2">
    <property type="entry name" value="UPF0324 INNER MEMBRANE PROTEIN YEIH"/>
    <property type="match status" value="1"/>
</dbReference>
<keyword evidence="3" id="KW-1003">Cell membrane</keyword>
<keyword evidence="6 7" id="KW-0472">Membrane</keyword>
<keyword evidence="4 7" id="KW-0812">Transmembrane</keyword>
<feature type="transmembrane region" description="Helical" evidence="7">
    <location>
        <begin position="138"/>
        <end position="158"/>
    </location>
</feature>
<evidence type="ECO:0000256" key="1">
    <source>
        <dbReference type="ARBA" id="ARBA00004651"/>
    </source>
</evidence>
<keyword evidence="5 7" id="KW-1133">Transmembrane helix</keyword>
<protein>
    <submittedName>
        <fullName evidence="8">Phosphoenolpyruvate carboxylase</fullName>
    </submittedName>
</protein>
<proteinExistence type="inferred from homology"/>
<feature type="transmembrane region" description="Helical" evidence="7">
    <location>
        <begin position="235"/>
        <end position="255"/>
    </location>
</feature>
<comment type="similarity">
    <text evidence="2">Belongs to the UPF0324 family.</text>
</comment>
<reference evidence="8" key="2">
    <citation type="submission" date="2020-09" db="EMBL/GenBank/DDBJ databases">
        <authorList>
            <person name="Sun Q."/>
            <person name="Kim S."/>
        </authorList>
    </citation>
    <scope>NUCLEOTIDE SEQUENCE</scope>
    <source>
        <strain evidence="8">KCTC 32513</strain>
    </source>
</reference>
<comment type="subcellular location">
    <subcellularLocation>
        <location evidence="1">Cell membrane</location>
        <topology evidence="1">Multi-pass membrane protein</topology>
    </subcellularLocation>
</comment>
<comment type="caution">
    <text evidence="8">The sequence shown here is derived from an EMBL/GenBank/DDBJ whole genome shotgun (WGS) entry which is preliminary data.</text>
</comment>
<dbReference type="EMBL" id="BMZH01000003">
    <property type="protein sequence ID" value="GHA88848.1"/>
    <property type="molecule type" value="Genomic_DNA"/>
</dbReference>
<accession>A0A8J3CR23</accession>
<sequence>MLAVMIAAISLFIEARFGGPVMLYALVIGALFNPLASKPYLATGLTVSAETILKIGVALLAVKITVIDVANLGWQAAGLVIACVLSTLVLGVAIARLFGLKVDHSILTAGSVAICGSSAALALASVLPQNKKTECNTIVTVIAVTSLSTLAMVLYPVITTLLGFSDRQSGLFMGVSIHNVAQVVGAGYIVSDPAGDIATIVKLMRVACLVPVIIIVSLMFKQTGKGVANTKKPPLLPLFMVAFILIMLINSAGFIPTQVSQGLNILSQWALVIAVAALGVKTSVKDIVGVGMRPLLVLVSQSTVLAIFALIAISVFMAS</sequence>
<name>A0A8J3CR23_9PROT</name>
<organism evidence="8 9">
    <name type="scientific">Algimonas arctica</name>
    <dbReference type="NCBI Taxonomy" id="1479486"/>
    <lineage>
        <taxon>Bacteria</taxon>
        <taxon>Pseudomonadati</taxon>
        <taxon>Pseudomonadota</taxon>
        <taxon>Alphaproteobacteria</taxon>
        <taxon>Maricaulales</taxon>
        <taxon>Robiginitomaculaceae</taxon>
        <taxon>Algimonas</taxon>
    </lineage>
</organism>
<gene>
    <name evidence="8" type="ORF">GCM10009069_09850</name>
</gene>
<evidence type="ECO:0000256" key="5">
    <source>
        <dbReference type="ARBA" id="ARBA00022989"/>
    </source>
</evidence>
<reference evidence="8" key="1">
    <citation type="journal article" date="2014" name="Int. J. Syst. Evol. Microbiol.">
        <title>Complete genome sequence of Corynebacterium casei LMG S-19264T (=DSM 44701T), isolated from a smear-ripened cheese.</title>
        <authorList>
            <consortium name="US DOE Joint Genome Institute (JGI-PGF)"/>
            <person name="Walter F."/>
            <person name="Albersmeier A."/>
            <person name="Kalinowski J."/>
            <person name="Ruckert C."/>
        </authorList>
    </citation>
    <scope>NUCLEOTIDE SEQUENCE</scope>
    <source>
        <strain evidence="8">KCTC 32513</strain>
    </source>
</reference>
<evidence type="ECO:0000256" key="4">
    <source>
        <dbReference type="ARBA" id="ARBA00022692"/>
    </source>
</evidence>
<dbReference type="PANTHER" id="PTHR30106">
    <property type="entry name" value="INNER MEMBRANE PROTEIN YEIH-RELATED"/>
    <property type="match status" value="1"/>
</dbReference>
<evidence type="ECO:0000313" key="8">
    <source>
        <dbReference type="EMBL" id="GHA88848.1"/>
    </source>
</evidence>
<feature type="transmembrane region" description="Helical" evidence="7">
    <location>
        <begin position="41"/>
        <end position="62"/>
    </location>
</feature>
<dbReference type="GO" id="GO:0005886">
    <property type="term" value="C:plasma membrane"/>
    <property type="evidence" value="ECO:0007669"/>
    <property type="project" value="UniProtKB-SubCell"/>
</dbReference>
<dbReference type="Proteomes" id="UP000634004">
    <property type="component" value="Unassembled WGS sequence"/>
</dbReference>
<evidence type="ECO:0000256" key="2">
    <source>
        <dbReference type="ARBA" id="ARBA00007977"/>
    </source>
</evidence>
<feature type="transmembrane region" description="Helical" evidence="7">
    <location>
        <begin position="203"/>
        <end position="220"/>
    </location>
</feature>
<feature type="transmembrane region" description="Helical" evidence="7">
    <location>
        <begin position="295"/>
        <end position="318"/>
    </location>
</feature>
<evidence type="ECO:0000256" key="7">
    <source>
        <dbReference type="SAM" id="Phobius"/>
    </source>
</evidence>
<dbReference type="AlphaFoldDB" id="A0A8J3CR23"/>
<dbReference type="Pfam" id="PF03601">
    <property type="entry name" value="Cons_hypoth698"/>
    <property type="match status" value="1"/>
</dbReference>
<evidence type="ECO:0000313" key="9">
    <source>
        <dbReference type="Proteomes" id="UP000634004"/>
    </source>
</evidence>
<keyword evidence="9" id="KW-1185">Reference proteome</keyword>